<keyword evidence="8" id="KW-1185">Reference proteome</keyword>
<dbReference type="KEGG" id="goe:100909049"/>
<sequence length="192" mass="22005">MCASPSARTSEYAAEKGTSGAARETDHKIEELFRMMDVAGRGRLDKPELVEGMKYYNGISLKTETIVLLAGMYGSEATGGLTLEDFKRLHHTLMTWSSLFRRHDVDSQEYLLHHSLCSALHELGYKLDRTTTRSLTRKLGRQAKYIQEDAFVRICCLLRRLSTAFKKKDLNRQKNIQLSYYEVLHMALDSCF</sequence>
<proteinExistence type="predicted"/>
<keyword evidence="2" id="KW-0963">Cytoplasm</keyword>
<evidence type="ECO:0000259" key="7">
    <source>
        <dbReference type="PROSITE" id="PS50222"/>
    </source>
</evidence>
<evidence type="ECO:0000256" key="6">
    <source>
        <dbReference type="SAM" id="MobiDB-lite"/>
    </source>
</evidence>
<dbReference type="SUPFAM" id="SSF47473">
    <property type="entry name" value="EF-hand"/>
    <property type="match status" value="1"/>
</dbReference>
<evidence type="ECO:0000313" key="9">
    <source>
        <dbReference type="RefSeq" id="XP_003737924.1"/>
    </source>
</evidence>
<protein>
    <submittedName>
        <fullName evidence="9">Peflin-like</fullName>
    </submittedName>
</protein>
<dbReference type="RefSeq" id="XP_003737924.1">
    <property type="nucleotide sequence ID" value="XM_003737876.1"/>
</dbReference>
<keyword evidence="5" id="KW-0106">Calcium</keyword>
<evidence type="ECO:0000256" key="1">
    <source>
        <dbReference type="ARBA" id="ARBA00004496"/>
    </source>
</evidence>
<name>A0AAJ6VUI8_9ACAR</name>
<evidence type="ECO:0000313" key="8">
    <source>
        <dbReference type="Proteomes" id="UP000694867"/>
    </source>
</evidence>
<comment type="subcellular location">
    <subcellularLocation>
        <location evidence="1">Cytoplasm</location>
    </subcellularLocation>
</comment>
<dbReference type="InterPro" id="IPR051426">
    <property type="entry name" value="Peflin/Sorcin_CaBP"/>
</dbReference>
<evidence type="ECO:0000256" key="4">
    <source>
        <dbReference type="ARBA" id="ARBA00022737"/>
    </source>
</evidence>
<keyword evidence="4" id="KW-0677">Repeat</keyword>
<dbReference type="InterPro" id="IPR002048">
    <property type="entry name" value="EF_hand_dom"/>
</dbReference>
<dbReference type="CDD" id="cd16180">
    <property type="entry name" value="EFh_PEF_Group_I"/>
    <property type="match status" value="1"/>
</dbReference>
<dbReference type="GO" id="GO:0005509">
    <property type="term" value="F:calcium ion binding"/>
    <property type="evidence" value="ECO:0007669"/>
    <property type="project" value="InterPro"/>
</dbReference>
<dbReference type="PANTHER" id="PTHR46212:SF3">
    <property type="entry name" value="GH27120P"/>
    <property type="match status" value="1"/>
</dbReference>
<dbReference type="PANTHER" id="PTHR46212">
    <property type="entry name" value="PEFLIN"/>
    <property type="match status" value="1"/>
</dbReference>
<dbReference type="Gene3D" id="1.10.238.10">
    <property type="entry name" value="EF-hand"/>
    <property type="match status" value="1"/>
</dbReference>
<organism evidence="8 9">
    <name type="scientific">Galendromus occidentalis</name>
    <name type="common">western predatory mite</name>
    <dbReference type="NCBI Taxonomy" id="34638"/>
    <lineage>
        <taxon>Eukaryota</taxon>
        <taxon>Metazoa</taxon>
        <taxon>Ecdysozoa</taxon>
        <taxon>Arthropoda</taxon>
        <taxon>Chelicerata</taxon>
        <taxon>Arachnida</taxon>
        <taxon>Acari</taxon>
        <taxon>Parasitiformes</taxon>
        <taxon>Mesostigmata</taxon>
        <taxon>Gamasina</taxon>
        <taxon>Phytoseioidea</taxon>
        <taxon>Phytoseiidae</taxon>
        <taxon>Typhlodrominae</taxon>
        <taxon>Galendromus</taxon>
    </lineage>
</organism>
<evidence type="ECO:0000256" key="2">
    <source>
        <dbReference type="ARBA" id="ARBA00022490"/>
    </source>
</evidence>
<feature type="region of interest" description="Disordered" evidence="6">
    <location>
        <begin position="1"/>
        <end position="23"/>
    </location>
</feature>
<evidence type="ECO:0000256" key="3">
    <source>
        <dbReference type="ARBA" id="ARBA00022723"/>
    </source>
</evidence>
<feature type="domain" description="EF-hand" evidence="7">
    <location>
        <begin position="24"/>
        <end position="59"/>
    </location>
</feature>
<dbReference type="GO" id="GO:0005737">
    <property type="term" value="C:cytoplasm"/>
    <property type="evidence" value="ECO:0007669"/>
    <property type="project" value="UniProtKB-SubCell"/>
</dbReference>
<keyword evidence="3" id="KW-0479">Metal-binding</keyword>
<accession>A0AAJ6VUI8</accession>
<evidence type="ECO:0000256" key="5">
    <source>
        <dbReference type="ARBA" id="ARBA00022837"/>
    </source>
</evidence>
<reference evidence="9" key="1">
    <citation type="submission" date="2025-08" db="UniProtKB">
        <authorList>
            <consortium name="RefSeq"/>
        </authorList>
    </citation>
    <scope>IDENTIFICATION</scope>
</reference>
<gene>
    <name evidence="9" type="primary">LOC100909049</name>
</gene>
<dbReference type="GeneID" id="100909049"/>
<dbReference type="AlphaFoldDB" id="A0AAJ6VUI8"/>
<dbReference type="PROSITE" id="PS50222">
    <property type="entry name" value="EF_HAND_2"/>
    <property type="match status" value="1"/>
</dbReference>
<dbReference type="InterPro" id="IPR011992">
    <property type="entry name" value="EF-hand-dom_pair"/>
</dbReference>
<dbReference type="Proteomes" id="UP000694867">
    <property type="component" value="Unplaced"/>
</dbReference>